<comment type="similarity">
    <text evidence="1">Belongs to the NAD(P)H dehydrogenase (quinone) family.</text>
</comment>
<dbReference type="InterPro" id="IPR003680">
    <property type="entry name" value="Flavodoxin_fold"/>
</dbReference>
<organism evidence="4 5">
    <name type="scientific">Methanobacterium bryantii</name>
    <dbReference type="NCBI Taxonomy" id="2161"/>
    <lineage>
        <taxon>Archaea</taxon>
        <taxon>Methanobacteriati</taxon>
        <taxon>Methanobacteriota</taxon>
        <taxon>Methanomada group</taxon>
        <taxon>Methanobacteria</taxon>
        <taxon>Methanobacteriales</taxon>
        <taxon>Methanobacteriaceae</taxon>
        <taxon>Methanobacterium</taxon>
    </lineage>
</organism>
<dbReference type="InterPro" id="IPR051545">
    <property type="entry name" value="NAD(P)H_dehydrogenase_qn"/>
</dbReference>
<accession>A0A2A2H7V4</accession>
<dbReference type="EMBL" id="LMVM01000004">
    <property type="protein sequence ID" value="PAV05551.1"/>
    <property type="molecule type" value="Genomic_DNA"/>
</dbReference>
<dbReference type="GO" id="GO:0005829">
    <property type="term" value="C:cytosol"/>
    <property type="evidence" value="ECO:0007669"/>
    <property type="project" value="TreeGrafter"/>
</dbReference>
<dbReference type="Gene3D" id="3.40.50.360">
    <property type="match status" value="1"/>
</dbReference>
<dbReference type="AlphaFoldDB" id="A0A2A2H7V4"/>
<dbReference type="PANTHER" id="PTHR10204">
    <property type="entry name" value="NAD P H OXIDOREDUCTASE-RELATED"/>
    <property type="match status" value="1"/>
</dbReference>
<dbReference type="RefSeq" id="WP_069585136.1">
    <property type="nucleotide sequence ID" value="NZ_LMVM01000004.1"/>
</dbReference>
<evidence type="ECO:0000259" key="3">
    <source>
        <dbReference type="Pfam" id="PF02525"/>
    </source>
</evidence>
<evidence type="ECO:0000313" key="4">
    <source>
        <dbReference type="EMBL" id="PAV05551.1"/>
    </source>
</evidence>
<dbReference type="PANTHER" id="PTHR10204:SF34">
    <property type="entry name" value="NAD(P)H DEHYDROGENASE [QUINONE] 1 ISOFORM 1"/>
    <property type="match status" value="1"/>
</dbReference>
<evidence type="ECO:0000313" key="5">
    <source>
        <dbReference type="Proteomes" id="UP000217784"/>
    </source>
</evidence>
<feature type="domain" description="Flavodoxin-like fold" evidence="3">
    <location>
        <begin position="1"/>
        <end position="209"/>
    </location>
</feature>
<sequence length="213" mass="24115">MNVLIIFAHPEPNSLNGVMKDLAAKTLRDNGHEVKISDLYRMRFKAVLDENDFSQRQNAEQFNPMMEQVNAVGTGSLSQDIKDEVEKMKWADMIIFQFPVWWSSPPAILKGWFDRVFLPGVVHNIAEGKMYDTGLLKGKKAMLSFTTGAPKEVYSSEGPHGDLNDIFKFITHNILEVTGLEIIPSIGIYGPAMTSKEHVKEELEKFKERINSL</sequence>
<gene>
    <name evidence="4" type="ORF">ASJ80_09250</name>
</gene>
<dbReference type="GO" id="GO:0003955">
    <property type="term" value="F:NAD(P)H dehydrogenase (quinone) activity"/>
    <property type="evidence" value="ECO:0007669"/>
    <property type="project" value="TreeGrafter"/>
</dbReference>
<comment type="caution">
    <text evidence="4">The sequence shown here is derived from an EMBL/GenBank/DDBJ whole genome shotgun (WGS) entry which is preliminary data.</text>
</comment>
<reference evidence="4 5" key="1">
    <citation type="journal article" date="2017" name="BMC Genomics">
        <title>Genomic analysis of methanogenic archaea reveals a shift towards energy conservation.</title>
        <authorList>
            <person name="Gilmore S.P."/>
            <person name="Henske J.K."/>
            <person name="Sexton J.A."/>
            <person name="Solomon K.V."/>
            <person name="Seppala S."/>
            <person name="Yoo J.I."/>
            <person name="Huyett L.M."/>
            <person name="Pressman A."/>
            <person name="Cogan J.Z."/>
            <person name="Kivenson V."/>
            <person name="Peng X."/>
            <person name="Tan Y."/>
            <person name="Valentine D.L."/>
            <person name="O'Malley M.A."/>
        </authorList>
    </citation>
    <scope>NUCLEOTIDE SEQUENCE [LARGE SCALE GENOMIC DNA]</scope>
    <source>
        <strain evidence="4 5">M.o.H.</strain>
    </source>
</reference>
<keyword evidence="5" id="KW-1185">Reference proteome</keyword>
<name>A0A2A2H7V4_METBR</name>
<evidence type="ECO:0000256" key="2">
    <source>
        <dbReference type="ARBA" id="ARBA00023002"/>
    </source>
</evidence>
<dbReference type="OrthoDB" id="9059at2157"/>
<dbReference type="InterPro" id="IPR029039">
    <property type="entry name" value="Flavoprotein-like_sf"/>
</dbReference>
<evidence type="ECO:0000256" key="1">
    <source>
        <dbReference type="ARBA" id="ARBA00006252"/>
    </source>
</evidence>
<keyword evidence="2" id="KW-0560">Oxidoreductase</keyword>
<dbReference type="SUPFAM" id="SSF52218">
    <property type="entry name" value="Flavoproteins"/>
    <property type="match status" value="1"/>
</dbReference>
<protein>
    <submittedName>
        <fullName evidence="4">Quinone oxidoreductase</fullName>
    </submittedName>
</protein>
<dbReference type="Proteomes" id="UP000217784">
    <property type="component" value="Unassembled WGS sequence"/>
</dbReference>
<dbReference type="Pfam" id="PF02525">
    <property type="entry name" value="Flavodoxin_2"/>
    <property type="match status" value="1"/>
</dbReference>
<proteinExistence type="inferred from homology"/>